<sequence>MTKWVSLIKRIQQAGKLVYIDIAPQELETILAEVSPKGLMIITSASSEEEAKELIKKAEKFTR</sequence>
<dbReference type="Proteomes" id="UP000182278">
    <property type="component" value="Unassembled WGS sequence"/>
</dbReference>
<protein>
    <submittedName>
        <fullName evidence="1">Uncharacterized protein</fullName>
    </submittedName>
</protein>
<reference evidence="1 2" key="1">
    <citation type="journal article" date="2016" name="Environ. Microbiol.">
        <title>Genomic resolution of a cold subsurface aquifer community provides metabolic insights for novel microbes adapted to high CO concentrations.</title>
        <authorList>
            <person name="Probst A.J."/>
            <person name="Castelle C.J."/>
            <person name="Singh A."/>
            <person name="Brown C.T."/>
            <person name="Anantharaman K."/>
            <person name="Sharon I."/>
            <person name="Hug L.A."/>
            <person name="Burstein D."/>
            <person name="Emerson J.B."/>
            <person name="Thomas B.C."/>
            <person name="Banfield J.F."/>
        </authorList>
    </citation>
    <scope>NUCLEOTIDE SEQUENCE [LARGE SCALE GENOMIC DNA]</scope>
    <source>
        <strain evidence="1">CG1_02_38_46</strain>
    </source>
</reference>
<evidence type="ECO:0000313" key="1">
    <source>
        <dbReference type="EMBL" id="OIN97278.1"/>
    </source>
</evidence>
<proteinExistence type="predicted"/>
<dbReference type="EMBL" id="MNUO01000054">
    <property type="protein sequence ID" value="OIN97278.1"/>
    <property type="molecule type" value="Genomic_DNA"/>
</dbReference>
<evidence type="ECO:0000313" key="2">
    <source>
        <dbReference type="Proteomes" id="UP000182278"/>
    </source>
</evidence>
<organism evidence="1 2">
    <name type="scientific">Candidatus Desantisbacteria bacterium CG1_02_38_46</name>
    <dbReference type="NCBI Taxonomy" id="1817893"/>
    <lineage>
        <taxon>Bacteria</taxon>
        <taxon>Candidatus Desantisiibacteriota</taxon>
    </lineage>
</organism>
<gene>
    <name evidence="1" type="ORF">AUJ66_03770</name>
</gene>
<comment type="caution">
    <text evidence="1">The sequence shown here is derived from an EMBL/GenBank/DDBJ whole genome shotgun (WGS) entry which is preliminary data.</text>
</comment>
<accession>A0A1J4SGT6</accession>
<name>A0A1J4SGT6_9BACT</name>
<dbReference type="AlphaFoldDB" id="A0A1J4SGT6"/>